<reference evidence="1 2" key="1">
    <citation type="journal article" date="2004" name="J. Bacteriol.">
        <title>Comparative genomics of two Leptospira interrogans serovars reveals novel insights into physiology and pathogenesis.</title>
        <authorList>
            <person name="Nascimento A.L."/>
            <person name="Ko A.I."/>
            <person name="Martins E.A."/>
            <person name="Monteiro-Vitorello C.B."/>
            <person name="Ho P.L."/>
            <person name="Haake D.A."/>
            <person name="Verjovski-Almeida S."/>
            <person name="Hartskeerl R.A."/>
            <person name="Marques M.V."/>
            <person name="Oliveira M.C."/>
            <person name="Menck C.F."/>
            <person name="Leite L.C."/>
            <person name="Carrer H."/>
            <person name="Coutinho L.L."/>
            <person name="Degrave W.M."/>
            <person name="Dellagostin O.A."/>
            <person name="El-Dorry H."/>
            <person name="Ferro E.S."/>
            <person name="Ferro M.I."/>
            <person name="Furlan L.R."/>
            <person name="Gamberini M."/>
            <person name="Giglioti E.A."/>
            <person name="Goes-Neto A."/>
            <person name="Goldman G.H."/>
            <person name="Goldman M.H."/>
            <person name="Harakava R."/>
            <person name="Jeronimo S.M."/>
            <person name="Junqueira-De-Azevedo I.L."/>
            <person name="Kimura E.T."/>
            <person name="Kuramae E.E."/>
            <person name="Lemos E.G."/>
            <person name="Lemos M.V."/>
            <person name="Marino C.L."/>
            <person name="Nunes L.R."/>
            <person name="De Oliveira R.C."/>
            <person name="Pereira G.G."/>
            <person name="Reis M.S."/>
            <person name="Schriefer A."/>
            <person name="Siqueira W.J."/>
            <person name="Sommer P."/>
            <person name="Tsai S.M."/>
            <person name="Simpson A.J."/>
            <person name="Ferro J.A."/>
            <person name="Camargo L.E."/>
            <person name="Kitajima J.P."/>
            <person name="Setubal J.C."/>
            <person name="Van Sluys M.A."/>
        </authorList>
    </citation>
    <scope>NUCLEOTIDE SEQUENCE [LARGE SCALE GENOMIC DNA]</scope>
    <source>
        <strain evidence="1 2">Fiocruz L1-130</strain>
    </source>
</reference>
<dbReference type="KEGG" id="lic:LIC_12623"/>
<name>Q72P53_LEPIC</name>
<gene>
    <name evidence="1" type="ordered locus">LIC_12623</name>
</gene>
<evidence type="ECO:0000313" key="1">
    <source>
        <dbReference type="EMBL" id="AAS71183.1"/>
    </source>
</evidence>
<protein>
    <submittedName>
        <fullName evidence="1">Uncharacterized protein</fullName>
    </submittedName>
</protein>
<dbReference type="HOGENOM" id="CLU_2788849_0_0_12"/>
<dbReference type="EMBL" id="AE016823">
    <property type="protein sequence ID" value="AAS71183.1"/>
    <property type="molecule type" value="Genomic_DNA"/>
</dbReference>
<evidence type="ECO:0000313" key="2">
    <source>
        <dbReference type="Proteomes" id="UP000007037"/>
    </source>
</evidence>
<accession>Q72P53</accession>
<organism evidence="1 2">
    <name type="scientific">Leptospira interrogans serogroup Icterohaemorrhagiae serovar copenhageni (strain Fiocruz L1-130)</name>
    <dbReference type="NCBI Taxonomy" id="267671"/>
    <lineage>
        <taxon>Bacteria</taxon>
        <taxon>Pseudomonadati</taxon>
        <taxon>Spirochaetota</taxon>
        <taxon>Spirochaetia</taxon>
        <taxon>Leptospirales</taxon>
        <taxon>Leptospiraceae</taxon>
        <taxon>Leptospira</taxon>
    </lineage>
</organism>
<dbReference type="AlphaFoldDB" id="Q72P53"/>
<dbReference type="Proteomes" id="UP000007037">
    <property type="component" value="Chromosome I"/>
</dbReference>
<sequence length="68" mass="8130">MFSLYGNGRLKRFVNCCYGIFQQLYYKTSILSIVVVPTFEESIYEVQVPTFFRITDDFLHLIYVVYHC</sequence>
<proteinExistence type="predicted"/>